<protein>
    <submittedName>
        <fullName evidence="2">Helix-turn-helix</fullName>
    </submittedName>
</protein>
<dbReference type="GO" id="GO:0003677">
    <property type="term" value="F:DNA binding"/>
    <property type="evidence" value="ECO:0007669"/>
    <property type="project" value="InterPro"/>
</dbReference>
<dbReference type="InterPro" id="IPR010982">
    <property type="entry name" value="Lambda_DNA-bd_dom_sf"/>
</dbReference>
<organism evidence="2">
    <name type="scientific">Flavonifractor plautii</name>
    <name type="common">Fusobacterium plautii</name>
    <dbReference type="NCBI Taxonomy" id="292800"/>
    <lineage>
        <taxon>Bacteria</taxon>
        <taxon>Bacillati</taxon>
        <taxon>Bacillota</taxon>
        <taxon>Clostridia</taxon>
        <taxon>Eubacteriales</taxon>
        <taxon>Oscillospiraceae</taxon>
        <taxon>Flavonifractor</taxon>
    </lineage>
</organism>
<dbReference type="Gene3D" id="1.10.260.40">
    <property type="entry name" value="lambda repressor-like DNA-binding domains"/>
    <property type="match status" value="1"/>
</dbReference>
<accession>A0A6N3GG70</accession>
<dbReference type="InterPro" id="IPR001387">
    <property type="entry name" value="Cro/C1-type_HTH"/>
</dbReference>
<name>A0A6N3GG70_FLAPL</name>
<sequence>MNRAKKDAPPRFPEFREAFLELMGDMTLEQFAKKLGMSRATVGFYAAGQRIPDALGLKKIAEKCNVSADWLLGLTNIQTNDTDLRKVCEYTGLSEETISELSLYAKQKNIESSFLSRFFESMVISDDSIETICNFLIKAANANTVDELFRIKKLDELTDDEPAQNIIEHNNEHLLQNSHDGSFRISAEDAGWYFLSTAKDIATEQIGIILEYMEKELRDAFKAEGFIQEGVNNFMWRLVLDEEE</sequence>
<dbReference type="Pfam" id="PF01381">
    <property type="entry name" value="HTH_3"/>
    <property type="match status" value="1"/>
</dbReference>
<gene>
    <name evidence="2" type="ORF">FPLFYP42_03135</name>
</gene>
<evidence type="ECO:0000313" key="2">
    <source>
        <dbReference type="EMBL" id="VYU63466.1"/>
    </source>
</evidence>
<evidence type="ECO:0000259" key="1">
    <source>
        <dbReference type="PROSITE" id="PS50943"/>
    </source>
</evidence>
<dbReference type="EMBL" id="CACRUB010000049">
    <property type="protein sequence ID" value="VYU63466.1"/>
    <property type="molecule type" value="Genomic_DNA"/>
</dbReference>
<proteinExistence type="predicted"/>
<dbReference type="RefSeq" id="WP_156622164.1">
    <property type="nucleotide sequence ID" value="NZ_CACRUB010000049.1"/>
</dbReference>
<dbReference type="CDD" id="cd00093">
    <property type="entry name" value="HTH_XRE"/>
    <property type="match status" value="1"/>
</dbReference>
<dbReference type="SMART" id="SM00530">
    <property type="entry name" value="HTH_XRE"/>
    <property type="match status" value="1"/>
</dbReference>
<dbReference type="SUPFAM" id="SSF47413">
    <property type="entry name" value="lambda repressor-like DNA-binding domains"/>
    <property type="match status" value="1"/>
</dbReference>
<feature type="domain" description="HTH cro/C1-type" evidence="1">
    <location>
        <begin position="26"/>
        <end position="71"/>
    </location>
</feature>
<reference evidence="2" key="1">
    <citation type="submission" date="2019-11" db="EMBL/GenBank/DDBJ databases">
        <authorList>
            <person name="Feng L."/>
        </authorList>
    </citation>
    <scope>NUCLEOTIDE SEQUENCE</scope>
    <source>
        <strain evidence="2">FplautiiLFYP42</strain>
    </source>
</reference>
<dbReference type="AlphaFoldDB" id="A0A6N3GG70"/>
<dbReference type="PROSITE" id="PS50943">
    <property type="entry name" value="HTH_CROC1"/>
    <property type="match status" value="1"/>
</dbReference>